<dbReference type="KEGG" id="pshq:F3W81_18155"/>
<evidence type="ECO:0000259" key="3">
    <source>
        <dbReference type="PROSITE" id="PS50110"/>
    </source>
</evidence>
<gene>
    <name evidence="4" type="ORF">F3W81_18155</name>
</gene>
<dbReference type="InterPro" id="IPR001789">
    <property type="entry name" value="Sig_transdc_resp-reg_receiver"/>
</dbReference>
<evidence type="ECO:0000313" key="4">
    <source>
        <dbReference type="EMBL" id="QOL82571.1"/>
    </source>
</evidence>
<dbReference type="Proteomes" id="UP000594118">
    <property type="component" value="Chromosome"/>
</dbReference>
<dbReference type="SUPFAM" id="SSF52172">
    <property type="entry name" value="CheY-like"/>
    <property type="match status" value="1"/>
</dbReference>
<evidence type="ECO:0000256" key="1">
    <source>
        <dbReference type="ARBA" id="ARBA00022553"/>
    </source>
</evidence>
<evidence type="ECO:0000313" key="5">
    <source>
        <dbReference type="Proteomes" id="UP000594118"/>
    </source>
</evidence>
<dbReference type="PANTHER" id="PTHR44591">
    <property type="entry name" value="STRESS RESPONSE REGULATOR PROTEIN 1"/>
    <property type="match status" value="1"/>
</dbReference>
<dbReference type="SMART" id="SM00448">
    <property type="entry name" value="REC"/>
    <property type="match status" value="1"/>
</dbReference>
<dbReference type="AlphaFoldDB" id="A0A7L9WQI3"/>
<dbReference type="InterPro" id="IPR050595">
    <property type="entry name" value="Bact_response_regulator"/>
</dbReference>
<dbReference type="RefSeq" id="WP_193080794.1">
    <property type="nucleotide sequence ID" value="NZ_CP045201.1"/>
</dbReference>
<dbReference type="InterPro" id="IPR011006">
    <property type="entry name" value="CheY-like_superfamily"/>
</dbReference>
<dbReference type="Pfam" id="PF00072">
    <property type="entry name" value="Response_reg"/>
    <property type="match status" value="1"/>
</dbReference>
<dbReference type="PROSITE" id="PS50110">
    <property type="entry name" value="RESPONSE_REGULATORY"/>
    <property type="match status" value="1"/>
</dbReference>
<dbReference type="CDD" id="cd00156">
    <property type="entry name" value="REC"/>
    <property type="match status" value="1"/>
</dbReference>
<proteinExistence type="predicted"/>
<protein>
    <submittedName>
        <fullName evidence="4">Response regulator</fullName>
    </submittedName>
</protein>
<reference evidence="4 5" key="1">
    <citation type="submission" date="2019-10" db="EMBL/GenBank/DDBJ databases">
        <title>Pseudopuniceibacterium sp. HQ09 islated from Antarctica.</title>
        <authorList>
            <person name="Liao L."/>
            <person name="Su S."/>
            <person name="Chen B."/>
            <person name="Yu Y."/>
        </authorList>
    </citation>
    <scope>NUCLEOTIDE SEQUENCE [LARGE SCALE GENOMIC DNA]</scope>
    <source>
        <strain evidence="4 5">HQ09</strain>
    </source>
</reference>
<evidence type="ECO:0000256" key="2">
    <source>
        <dbReference type="PROSITE-ProRule" id="PRU00169"/>
    </source>
</evidence>
<sequence length="235" mass="25385">MDPLEMISSPTATRPMLGMTILVVEDSLFASEAMRLLCLRSGARIRRADCLRSARRHLEVYRPSAVIIDMGLPDGSGAELIEQLSHSSPRVAVVAAVSGDPGAEAAARKAGADCFMAKPMTSLAIFQRTLLSHMPPEYRMTGPRPLSDERVQPDPVAYKDDMAHAAELLREAEGDEVLAYLGQFLRGVANCAGDTALSAAADRMDRARAGEAQLRPELSRLAGMLQERVGERLAI</sequence>
<dbReference type="Gene3D" id="3.40.50.2300">
    <property type="match status" value="1"/>
</dbReference>
<dbReference type="PANTHER" id="PTHR44591:SF25">
    <property type="entry name" value="CHEMOTAXIS TWO-COMPONENT RESPONSE REGULATOR"/>
    <property type="match status" value="1"/>
</dbReference>
<keyword evidence="5" id="KW-1185">Reference proteome</keyword>
<name>A0A7L9WQI3_9RHOB</name>
<feature type="modified residue" description="4-aspartylphosphate" evidence="2">
    <location>
        <position position="69"/>
    </location>
</feature>
<dbReference type="EMBL" id="CP045201">
    <property type="protein sequence ID" value="QOL82571.1"/>
    <property type="molecule type" value="Genomic_DNA"/>
</dbReference>
<organism evidence="4 5">
    <name type="scientific">Pseudooceanicola spongiae</name>
    <dbReference type="NCBI Taxonomy" id="2613965"/>
    <lineage>
        <taxon>Bacteria</taxon>
        <taxon>Pseudomonadati</taxon>
        <taxon>Pseudomonadota</taxon>
        <taxon>Alphaproteobacteria</taxon>
        <taxon>Rhodobacterales</taxon>
        <taxon>Paracoccaceae</taxon>
        <taxon>Pseudooceanicola</taxon>
    </lineage>
</organism>
<accession>A0A7L9WQI3</accession>
<keyword evidence="1 2" id="KW-0597">Phosphoprotein</keyword>
<feature type="domain" description="Response regulatory" evidence="3">
    <location>
        <begin position="20"/>
        <end position="133"/>
    </location>
</feature>
<dbReference type="GO" id="GO:0000160">
    <property type="term" value="P:phosphorelay signal transduction system"/>
    <property type="evidence" value="ECO:0007669"/>
    <property type="project" value="InterPro"/>
</dbReference>